<dbReference type="Proteomes" id="UP001341840">
    <property type="component" value="Unassembled WGS sequence"/>
</dbReference>
<evidence type="ECO:0000313" key="1">
    <source>
        <dbReference type="EMBL" id="MED6163002.1"/>
    </source>
</evidence>
<dbReference type="PANTHER" id="PTHR47723">
    <property type="entry name" value="OS05G0353850 PROTEIN"/>
    <property type="match status" value="1"/>
</dbReference>
<sequence length="157" mass="17823">MAHHSASEFAGSQIRYSFLFSDVAASWLPPPQGTFKINCDVFVLPDLGLTGFGCIIRNDLGIFVKACSRNITSWDSLDVYVSMVTCLDHEYVADKDLLDKILNLHLRSWDIQFEHVSRDFNTVVDFLAKHGAKNDWSYVEWFELGQQLQYLLAADLG</sequence>
<evidence type="ECO:0000313" key="2">
    <source>
        <dbReference type="Proteomes" id="UP001341840"/>
    </source>
</evidence>
<comment type="caution">
    <text evidence="1">The sequence shown here is derived from an EMBL/GenBank/DDBJ whole genome shotgun (WGS) entry which is preliminary data.</text>
</comment>
<dbReference type="EMBL" id="JASCZI010121805">
    <property type="protein sequence ID" value="MED6163002.1"/>
    <property type="molecule type" value="Genomic_DNA"/>
</dbReference>
<proteinExistence type="predicted"/>
<gene>
    <name evidence="1" type="ORF">PIB30_075802</name>
</gene>
<protein>
    <recommendedName>
        <fullName evidence="3">RNase H type-1 domain-containing protein</fullName>
    </recommendedName>
</protein>
<reference evidence="1 2" key="1">
    <citation type="journal article" date="2023" name="Plants (Basel)">
        <title>Bridging the Gap: Combining Genomics and Transcriptomics Approaches to Understand Stylosanthes scabra, an Orphan Legume from the Brazilian Caatinga.</title>
        <authorList>
            <person name="Ferreira-Neto J.R.C."/>
            <person name="da Silva M.D."/>
            <person name="Binneck E."/>
            <person name="de Melo N.F."/>
            <person name="da Silva R.H."/>
            <person name="de Melo A.L.T.M."/>
            <person name="Pandolfi V."/>
            <person name="Bustamante F.O."/>
            <person name="Brasileiro-Vidal A.C."/>
            <person name="Benko-Iseppon A.M."/>
        </authorList>
    </citation>
    <scope>NUCLEOTIDE SEQUENCE [LARGE SCALE GENOMIC DNA]</scope>
    <source>
        <tissue evidence="1">Leaves</tissue>
    </source>
</reference>
<accession>A0ABU6UQR9</accession>
<keyword evidence="2" id="KW-1185">Reference proteome</keyword>
<organism evidence="1 2">
    <name type="scientific">Stylosanthes scabra</name>
    <dbReference type="NCBI Taxonomy" id="79078"/>
    <lineage>
        <taxon>Eukaryota</taxon>
        <taxon>Viridiplantae</taxon>
        <taxon>Streptophyta</taxon>
        <taxon>Embryophyta</taxon>
        <taxon>Tracheophyta</taxon>
        <taxon>Spermatophyta</taxon>
        <taxon>Magnoliopsida</taxon>
        <taxon>eudicotyledons</taxon>
        <taxon>Gunneridae</taxon>
        <taxon>Pentapetalae</taxon>
        <taxon>rosids</taxon>
        <taxon>fabids</taxon>
        <taxon>Fabales</taxon>
        <taxon>Fabaceae</taxon>
        <taxon>Papilionoideae</taxon>
        <taxon>50 kb inversion clade</taxon>
        <taxon>dalbergioids sensu lato</taxon>
        <taxon>Dalbergieae</taxon>
        <taxon>Pterocarpus clade</taxon>
        <taxon>Stylosanthes</taxon>
    </lineage>
</organism>
<dbReference type="PANTHER" id="PTHR47723:SF21">
    <property type="entry name" value="POLYNUCLEOTIDYL TRANSFERASE, RIBONUCLEASE H-LIKE SUPERFAMILY PROTEIN"/>
    <property type="match status" value="1"/>
</dbReference>
<name>A0ABU6UQR9_9FABA</name>
<evidence type="ECO:0008006" key="3">
    <source>
        <dbReference type="Google" id="ProtNLM"/>
    </source>
</evidence>
<dbReference type="InterPro" id="IPR053151">
    <property type="entry name" value="RNase_H-like"/>
</dbReference>